<dbReference type="Pfam" id="PF00144">
    <property type="entry name" value="Beta-lactamase"/>
    <property type="match status" value="1"/>
</dbReference>
<dbReference type="Proteomes" id="UP001241110">
    <property type="component" value="Unassembled WGS sequence"/>
</dbReference>
<feature type="domain" description="Beta-lactamase-related" evidence="6">
    <location>
        <begin position="630"/>
        <end position="989"/>
    </location>
</feature>
<dbReference type="InterPro" id="IPR036962">
    <property type="entry name" value="Glyco_hydro_3_N_sf"/>
</dbReference>
<comment type="caution">
    <text evidence="8">The sequence shown here is derived from an EMBL/GenBank/DDBJ whole genome shotgun (WGS) entry which is preliminary data.</text>
</comment>
<name>A0AAE3U8M4_9BACT</name>
<dbReference type="GO" id="GO:0005975">
    <property type="term" value="P:carbohydrate metabolic process"/>
    <property type="evidence" value="ECO:0007669"/>
    <property type="project" value="InterPro"/>
</dbReference>
<dbReference type="InterPro" id="IPR001466">
    <property type="entry name" value="Beta-lactam-related"/>
</dbReference>
<dbReference type="Gene3D" id="3.40.710.10">
    <property type="entry name" value="DD-peptidase/beta-lactamase superfamily"/>
    <property type="match status" value="1"/>
</dbReference>
<comment type="catalytic activity">
    <reaction evidence="1">
        <text>Hydrolysis of terminal non-reducing N-acetyl-D-hexosamine residues in N-acetyl-beta-D-hexosaminides.</text>
        <dbReference type="EC" id="3.2.1.52"/>
    </reaction>
</comment>
<evidence type="ECO:0000313" key="8">
    <source>
        <dbReference type="EMBL" id="MDJ1481338.1"/>
    </source>
</evidence>
<keyword evidence="5" id="KW-0326">Glycosidase</keyword>
<accession>A0AAE3U8M4</accession>
<dbReference type="InterPro" id="IPR050226">
    <property type="entry name" value="NagZ_Beta-hexosaminidase"/>
</dbReference>
<evidence type="ECO:0000256" key="2">
    <source>
        <dbReference type="ARBA" id="ARBA00005336"/>
    </source>
</evidence>
<dbReference type="EMBL" id="JASJOS010000005">
    <property type="protein sequence ID" value="MDJ1481338.1"/>
    <property type="molecule type" value="Genomic_DNA"/>
</dbReference>
<evidence type="ECO:0000256" key="4">
    <source>
        <dbReference type="ARBA" id="ARBA00022801"/>
    </source>
</evidence>
<evidence type="ECO:0000313" key="9">
    <source>
        <dbReference type="Proteomes" id="UP001241110"/>
    </source>
</evidence>
<dbReference type="SUPFAM" id="SSF51445">
    <property type="entry name" value="(Trans)glycosidases"/>
    <property type="match status" value="1"/>
</dbReference>
<reference evidence="8" key="1">
    <citation type="submission" date="2023-05" db="EMBL/GenBank/DDBJ databases">
        <authorList>
            <person name="Zhang X."/>
        </authorList>
    </citation>
    <scope>NUCLEOTIDE SEQUENCE</scope>
    <source>
        <strain evidence="8">YF14B1</strain>
    </source>
</reference>
<dbReference type="Gene3D" id="3.20.20.300">
    <property type="entry name" value="Glycoside hydrolase, family 3, N-terminal domain"/>
    <property type="match status" value="1"/>
</dbReference>
<dbReference type="PROSITE" id="PS00775">
    <property type="entry name" value="GLYCOSYL_HYDROL_F3"/>
    <property type="match status" value="1"/>
</dbReference>
<dbReference type="EC" id="3.2.1.52" evidence="3"/>
<feature type="domain" description="Glycoside hydrolase family 3 N-terminal" evidence="7">
    <location>
        <begin position="75"/>
        <end position="388"/>
    </location>
</feature>
<evidence type="ECO:0000259" key="7">
    <source>
        <dbReference type="Pfam" id="PF00933"/>
    </source>
</evidence>
<dbReference type="SUPFAM" id="SSF56601">
    <property type="entry name" value="beta-lactamase/transpeptidase-like"/>
    <property type="match status" value="1"/>
</dbReference>
<proteinExistence type="inferred from homology"/>
<dbReference type="InterPro" id="IPR001764">
    <property type="entry name" value="Glyco_hydro_3_N"/>
</dbReference>
<dbReference type="InterPro" id="IPR017853">
    <property type="entry name" value="GH"/>
</dbReference>
<evidence type="ECO:0000259" key="6">
    <source>
        <dbReference type="Pfam" id="PF00144"/>
    </source>
</evidence>
<dbReference type="InterPro" id="IPR019800">
    <property type="entry name" value="Glyco_hydro_3_AS"/>
</dbReference>
<dbReference type="GO" id="GO:0004563">
    <property type="term" value="F:beta-N-acetylhexosaminidase activity"/>
    <property type="evidence" value="ECO:0007669"/>
    <property type="project" value="UniProtKB-EC"/>
</dbReference>
<evidence type="ECO:0000256" key="5">
    <source>
        <dbReference type="ARBA" id="ARBA00023295"/>
    </source>
</evidence>
<dbReference type="Pfam" id="PF00933">
    <property type="entry name" value="Glyco_hydro_3"/>
    <property type="match status" value="1"/>
</dbReference>
<sequence length="1015" mass="113644">MLITLPRTASLDLNFLKVKALKPVFLKKILVAILFSSLILFSATTVRKETIKPQIPYSEKERQWVDSVFNALTPDERLGQLFMVAAYSDSAKADIKGIETLINTYHIGGIIFFQGTPLAQAQLTNHYQSLAKVPLLIGMDAEWGLSMRLDSTVRFPYAMTLGAIRSNETILRMSAEVARQCKRLGVQINFAPVVDINSNPRNPVIGYRSFGEDKLNVAAKGVAYLRGFQSNSVLAVAKHFPGHGDTDADSHQSLPVLNKTLDQLEQQELFPFRRLIQDTLRGLMVGHLAVPSFEKGKIIPSTLSKAVVSDLLKEQIGFPGLVFTDALNMKAVTKLYKPGDIEAMAIQAGNDVLLFPENVPEAVARVKKALKGKNSLQNDVDTRVKKILATKYWTGLHIRKPIETESLNSDLNKPEIQAINEELYEQAITVVKNTNTIVPLVHLDTTTFACVSIGLPKGNTFQEIVGNYATVANYAIADKDTSEVALQKMIKRLSQYKVVIISLHDLNNLPGQGYGIRASSRSLIERLRTKTNVVLAVFGTPYSLKYFDKINTLLCAYEDNEITRRLVPQVLFGALGATGRLPVTASEVLKVGTGVITTSIARLGYSVPERVGMKGETLEIIDKICLRAIEDHTMPGCQVLVAKDGKVIFDKAYGYMTYDTLEPVSKHTIYDLASVTKVSATLQAIMFLHERRILDVNEKVSAYLPELIGTNKENILVRDVLMHQAGLVAFQSHWDRTITRQGWLPEYYSPEKSDKFNVEVTPGMYGTAFMRDSIWKWTIGSRLLHKPAFQEKYNFEYSDVSFYILHKIAERLLNQPIDQFLKQNFYDPLGADELLFNPLCTYGQDCIAPTERDVYFRRTLIRGTVHDQGAAMMGGVAGHAGLFGTANDLAILMQMNLQKGYYGGRRYFQDNTLPTFTRSYNKGNRRGLGWDRPRNDGGGSVSEFASKNSFGHTGFTGTIVWVDPDENLVYIFLSNRVYPNPENNKLARYGIRKRIQDWIYKSISNYQIQTASIKQ</sequence>
<protein>
    <recommendedName>
        <fullName evidence="3">beta-N-acetylhexosaminidase</fullName>
        <ecNumber evidence="3">3.2.1.52</ecNumber>
    </recommendedName>
</protein>
<gene>
    <name evidence="8" type="ORF">QNI16_12645</name>
</gene>
<keyword evidence="4 8" id="KW-0378">Hydrolase</keyword>
<dbReference type="InterPro" id="IPR012338">
    <property type="entry name" value="Beta-lactam/transpept-like"/>
</dbReference>
<dbReference type="PANTHER" id="PTHR30480">
    <property type="entry name" value="BETA-HEXOSAMINIDASE-RELATED"/>
    <property type="match status" value="1"/>
</dbReference>
<evidence type="ECO:0000256" key="1">
    <source>
        <dbReference type="ARBA" id="ARBA00001231"/>
    </source>
</evidence>
<comment type="similarity">
    <text evidence="2">Belongs to the glycosyl hydrolase 3 family.</text>
</comment>
<dbReference type="PANTHER" id="PTHR30480:SF13">
    <property type="entry name" value="BETA-HEXOSAMINIDASE"/>
    <property type="match status" value="1"/>
</dbReference>
<organism evidence="8 9">
    <name type="scientific">Xanthocytophaga flava</name>
    <dbReference type="NCBI Taxonomy" id="3048013"/>
    <lineage>
        <taxon>Bacteria</taxon>
        <taxon>Pseudomonadati</taxon>
        <taxon>Bacteroidota</taxon>
        <taxon>Cytophagia</taxon>
        <taxon>Cytophagales</taxon>
        <taxon>Rhodocytophagaceae</taxon>
        <taxon>Xanthocytophaga</taxon>
    </lineage>
</organism>
<evidence type="ECO:0000256" key="3">
    <source>
        <dbReference type="ARBA" id="ARBA00012663"/>
    </source>
</evidence>
<dbReference type="GO" id="GO:0009254">
    <property type="term" value="P:peptidoglycan turnover"/>
    <property type="evidence" value="ECO:0007669"/>
    <property type="project" value="TreeGrafter"/>
</dbReference>
<dbReference type="AlphaFoldDB" id="A0AAE3U8M4"/>